<reference evidence="9" key="1">
    <citation type="journal article" date="2019" name="Int. J. Syst. Evol. Microbiol.">
        <title>The Global Catalogue of Microorganisms (GCM) 10K type strain sequencing project: providing services to taxonomists for standard genome sequencing and annotation.</title>
        <authorList>
            <consortium name="The Broad Institute Genomics Platform"/>
            <consortium name="The Broad Institute Genome Sequencing Center for Infectious Disease"/>
            <person name="Wu L."/>
            <person name="Ma J."/>
        </authorList>
    </citation>
    <scope>NUCLEOTIDE SEQUENCE [LARGE SCALE GENOMIC DNA]</scope>
    <source>
        <strain evidence="9">CGMCC 4.7289</strain>
    </source>
</reference>
<dbReference type="EMBL" id="JBHSAY010000009">
    <property type="protein sequence ID" value="MFC4132278.1"/>
    <property type="molecule type" value="Genomic_DNA"/>
</dbReference>
<dbReference type="Pfam" id="PF00759">
    <property type="entry name" value="Glyco_hydro_9"/>
    <property type="match status" value="1"/>
</dbReference>
<feature type="compositionally biased region" description="Low complexity" evidence="5">
    <location>
        <begin position="935"/>
        <end position="951"/>
    </location>
</feature>
<name>A0ABV8LPH4_9ACTN</name>
<evidence type="ECO:0000256" key="5">
    <source>
        <dbReference type="SAM" id="MobiDB-lite"/>
    </source>
</evidence>
<evidence type="ECO:0000313" key="8">
    <source>
        <dbReference type="EMBL" id="MFC4132278.1"/>
    </source>
</evidence>
<dbReference type="InterPro" id="IPR014756">
    <property type="entry name" value="Ig_E-set"/>
</dbReference>
<proteinExistence type="predicted"/>
<dbReference type="InterPro" id="IPR001701">
    <property type="entry name" value="Glyco_hydro_9"/>
</dbReference>
<dbReference type="Gene3D" id="1.50.10.10">
    <property type="match status" value="1"/>
</dbReference>
<feature type="region of interest" description="Disordered" evidence="5">
    <location>
        <begin position="931"/>
        <end position="951"/>
    </location>
</feature>
<protein>
    <submittedName>
        <fullName evidence="8">Glycoside hydrolase family 9 protein</fullName>
    </submittedName>
</protein>
<evidence type="ECO:0000259" key="7">
    <source>
        <dbReference type="Pfam" id="PF00759"/>
    </source>
</evidence>
<dbReference type="SUPFAM" id="SSF48208">
    <property type="entry name" value="Six-hairpin glycosidases"/>
    <property type="match status" value="1"/>
</dbReference>
<keyword evidence="4" id="KW-0624">Polysaccharide degradation</keyword>
<feature type="signal peptide" evidence="6">
    <location>
        <begin position="1"/>
        <end position="28"/>
    </location>
</feature>
<dbReference type="GO" id="GO:0016787">
    <property type="term" value="F:hydrolase activity"/>
    <property type="evidence" value="ECO:0007669"/>
    <property type="project" value="UniProtKB-KW"/>
</dbReference>
<keyword evidence="3" id="KW-0326">Glycosidase</keyword>
<dbReference type="InterPro" id="IPR013783">
    <property type="entry name" value="Ig-like_fold"/>
</dbReference>
<dbReference type="Proteomes" id="UP001595816">
    <property type="component" value="Unassembled WGS sequence"/>
</dbReference>
<dbReference type="InterPro" id="IPR008928">
    <property type="entry name" value="6-hairpin_glycosidase_sf"/>
</dbReference>
<keyword evidence="9" id="KW-1185">Reference proteome</keyword>
<gene>
    <name evidence="8" type="ORF">ACFOZ4_16860</name>
</gene>
<sequence length="951" mass="100551">MFETFRIRGWAFAAAVAAAIPLTVTVTAAPAAAATVLEVAVSQAGYSSNAYKVGYAVADAKLPVATTCQIVQGSTVVVPSCVLLDRGVTWGNHVYVVEFAGLTTAGGDYALVVGGVASPRFAIMADVWTSYLDEMTAFYRIQRSGVATADVYPTGYSDIAPSPEIFHAAGHLDDAASADGTEHYALTGGWYDAGDYGKYAGNQWVGGSIAISYLRHAAAPAVAFDNDGNGVPDLIDEARFGSEYLLRFAVAFGGAMYDIKGSGGFTHPETQTDGVIGTADDRRISGLGVGGSAKAAGTLAATARAIETAVTRGHIAPAQVAAYQAFAAQCEQTALVYYNYAVAHQADPIGSYSTRDGIANSLLFAQAELALLTGDQTLRDAAETTIAATAFSVRSSTNYWDMAPLSMAELYPIATATGKTTIQRFLKNQLDYILSSTDDTPYGVVNQFKNFGVNEPHASYMADALRYYELFGDQRALKAVLRGTYWLFGANPWNISWVSGIGQNSVKFLHTRLDEQAQSETGDGVVIPGALVSGPNAKDPLDARSASPWYEDRPLWTDSGQQWRYNEYSISIQAGLLYSIVGLADINDAPTTVGTPPTAMSVTSPLIGDYVTGNVTVFAQSGTSLTDHRIGPDWQPMTSAGGGVSTAVVDVSGLQPYTTTRVDVRGAQASGAYSYGSTHYTIAPPLPSPETPLLYDGFGGDGVFGAQGFTWVNWWNNNAGVGSASKVVYDGRTAGRFVQNPATAASQAKYQPWHDVADLSGYRYVTVVMRSPSPGNRVWLQMTDADSSHRVSGTTFLTVPDAWTTYQFDLNAFPGLDRSAAKLELWQQQTADVDGELYVDSISFTNTASGTAPTLGGLAVSSATGSTTTTFTFSAQYTDVDGQLPFAVQLVVDGVVRPMTAVDPADTNVTDGAGYQLSLTLPKGPHAWYVRAGDTTSSPTVTPQQTGPTVS</sequence>
<comment type="caution">
    <text evidence="8">The sequence shown here is derived from an EMBL/GenBank/DDBJ whole genome shotgun (WGS) entry which is preliminary data.</text>
</comment>
<dbReference type="PANTHER" id="PTHR22298">
    <property type="entry name" value="ENDO-1,4-BETA-GLUCANASE"/>
    <property type="match status" value="1"/>
</dbReference>
<keyword evidence="1 8" id="KW-0378">Hydrolase</keyword>
<accession>A0ABV8LPH4</accession>
<organism evidence="8 9">
    <name type="scientific">Hamadaea flava</name>
    <dbReference type="NCBI Taxonomy" id="1742688"/>
    <lineage>
        <taxon>Bacteria</taxon>
        <taxon>Bacillati</taxon>
        <taxon>Actinomycetota</taxon>
        <taxon>Actinomycetes</taxon>
        <taxon>Micromonosporales</taxon>
        <taxon>Micromonosporaceae</taxon>
        <taxon>Hamadaea</taxon>
    </lineage>
</organism>
<evidence type="ECO:0000256" key="2">
    <source>
        <dbReference type="ARBA" id="ARBA00023277"/>
    </source>
</evidence>
<keyword evidence="6" id="KW-0732">Signal</keyword>
<feature type="chain" id="PRO_5046477495" evidence="6">
    <location>
        <begin position="29"/>
        <end position="951"/>
    </location>
</feature>
<dbReference type="Gene3D" id="2.60.40.10">
    <property type="entry name" value="Immunoglobulins"/>
    <property type="match status" value="1"/>
</dbReference>
<dbReference type="SUPFAM" id="SSF81296">
    <property type="entry name" value="E set domains"/>
    <property type="match status" value="1"/>
</dbReference>
<evidence type="ECO:0000256" key="6">
    <source>
        <dbReference type="SAM" id="SignalP"/>
    </source>
</evidence>
<evidence type="ECO:0000256" key="3">
    <source>
        <dbReference type="ARBA" id="ARBA00023295"/>
    </source>
</evidence>
<keyword evidence="2" id="KW-0119">Carbohydrate metabolism</keyword>
<dbReference type="RefSeq" id="WP_253753533.1">
    <property type="nucleotide sequence ID" value="NZ_JAMZDZ010000001.1"/>
</dbReference>
<dbReference type="Gene3D" id="2.60.120.430">
    <property type="entry name" value="Galactose-binding lectin"/>
    <property type="match status" value="1"/>
</dbReference>
<evidence type="ECO:0000256" key="1">
    <source>
        <dbReference type="ARBA" id="ARBA00022801"/>
    </source>
</evidence>
<evidence type="ECO:0000256" key="4">
    <source>
        <dbReference type="ARBA" id="ARBA00023326"/>
    </source>
</evidence>
<dbReference type="InterPro" id="IPR012341">
    <property type="entry name" value="6hp_glycosidase-like_sf"/>
</dbReference>
<feature type="domain" description="Glycoside hydrolase family 9" evidence="7">
    <location>
        <begin position="130"/>
        <end position="578"/>
    </location>
</feature>
<evidence type="ECO:0000313" key="9">
    <source>
        <dbReference type="Proteomes" id="UP001595816"/>
    </source>
</evidence>